<evidence type="ECO:0000313" key="3">
    <source>
        <dbReference type="EMBL" id="KAG5387368.1"/>
    </source>
</evidence>
<organism evidence="3 4">
    <name type="scientific">Brassica rapa subsp. trilocularis</name>
    <dbReference type="NCBI Taxonomy" id="1813537"/>
    <lineage>
        <taxon>Eukaryota</taxon>
        <taxon>Viridiplantae</taxon>
        <taxon>Streptophyta</taxon>
        <taxon>Embryophyta</taxon>
        <taxon>Tracheophyta</taxon>
        <taxon>Spermatophyta</taxon>
        <taxon>Magnoliopsida</taxon>
        <taxon>eudicotyledons</taxon>
        <taxon>Gunneridae</taxon>
        <taxon>Pentapetalae</taxon>
        <taxon>rosids</taxon>
        <taxon>malvids</taxon>
        <taxon>Brassicales</taxon>
        <taxon>Brassicaceae</taxon>
        <taxon>Brassiceae</taxon>
        <taxon>Brassica</taxon>
    </lineage>
</organism>
<feature type="transmembrane region" description="Helical" evidence="2">
    <location>
        <begin position="20"/>
        <end position="41"/>
    </location>
</feature>
<comment type="caution">
    <text evidence="3">The sequence shown here is derived from an EMBL/GenBank/DDBJ whole genome shotgun (WGS) entry which is preliminary data.</text>
</comment>
<keyword evidence="2" id="KW-1133">Transmembrane helix</keyword>
<feature type="compositionally biased region" description="Basic and acidic residues" evidence="1">
    <location>
        <begin position="215"/>
        <end position="250"/>
    </location>
</feature>
<name>A0ABQ7LLB8_BRACM</name>
<feature type="transmembrane region" description="Helical" evidence="2">
    <location>
        <begin position="112"/>
        <end position="132"/>
    </location>
</feature>
<evidence type="ECO:0000313" key="4">
    <source>
        <dbReference type="Proteomes" id="UP000823674"/>
    </source>
</evidence>
<keyword evidence="2" id="KW-0472">Membrane</keyword>
<feature type="compositionally biased region" description="Gly residues" evidence="1">
    <location>
        <begin position="197"/>
        <end position="209"/>
    </location>
</feature>
<keyword evidence="2" id="KW-0812">Transmembrane</keyword>
<feature type="transmembrane region" description="Helical" evidence="2">
    <location>
        <begin position="83"/>
        <end position="105"/>
    </location>
</feature>
<dbReference type="Proteomes" id="UP000823674">
    <property type="component" value="Chromosome A09"/>
</dbReference>
<sequence length="257" mass="27596">MSFGVTKWLGIYSNTQFESVSSKVITLSSSIVTILMLFFGGQDKINIEGERELYVKVAGYLGMIYVTAALFDAKARPRLAGFRIFGEISIVCSYLSVWFLIYAIFERHSIPFVVISIGITLGGYIACSVWVACGATIFGCESDPRLAPVIARLGRKDDLNSVLHMAALVAILFKPDVPETAHLFKAVLAASPEVIPGGGDGGGGGGSTGRGKSQPKTDPKIGKSRCAEEEAKPRKKKKNDELKTAAKARGEAISTKR</sequence>
<proteinExistence type="predicted"/>
<evidence type="ECO:0000256" key="2">
    <source>
        <dbReference type="SAM" id="Phobius"/>
    </source>
</evidence>
<reference evidence="3 4" key="1">
    <citation type="submission" date="2021-03" db="EMBL/GenBank/DDBJ databases">
        <authorList>
            <person name="King G.J."/>
            <person name="Bancroft I."/>
            <person name="Baten A."/>
            <person name="Bloomfield J."/>
            <person name="Borpatragohain P."/>
            <person name="He Z."/>
            <person name="Irish N."/>
            <person name="Irwin J."/>
            <person name="Liu K."/>
            <person name="Mauleon R.P."/>
            <person name="Moore J."/>
            <person name="Morris R."/>
            <person name="Ostergaard L."/>
            <person name="Wang B."/>
            <person name="Wells R."/>
        </authorList>
    </citation>
    <scope>NUCLEOTIDE SEQUENCE [LARGE SCALE GENOMIC DNA]</scope>
    <source>
        <strain evidence="3">R-o-18</strain>
        <tissue evidence="3">Leaf</tissue>
    </source>
</reference>
<feature type="transmembrane region" description="Helical" evidence="2">
    <location>
        <begin position="53"/>
        <end position="71"/>
    </location>
</feature>
<feature type="region of interest" description="Disordered" evidence="1">
    <location>
        <begin position="197"/>
        <end position="257"/>
    </location>
</feature>
<evidence type="ECO:0000256" key="1">
    <source>
        <dbReference type="SAM" id="MobiDB-lite"/>
    </source>
</evidence>
<dbReference type="EMBL" id="JADBGQ010000008">
    <property type="protein sequence ID" value="KAG5387368.1"/>
    <property type="molecule type" value="Genomic_DNA"/>
</dbReference>
<keyword evidence="4" id="KW-1185">Reference proteome</keyword>
<accession>A0ABQ7LLB8</accession>
<protein>
    <submittedName>
        <fullName evidence="3">Uncharacterized protein</fullName>
    </submittedName>
</protein>
<gene>
    <name evidence="3" type="primary">A09p079380.1_BraROA</name>
    <name evidence="3" type="ORF">IGI04_038838</name>
</gene>